<dbReference type="PROSITE" id="PS50088">
    <property type="entry name" value="ANK_REPEAT"/>
    <property type="match status" value="1"/>
</dbReference>
<dbReference type="SUPFAM" id="SSF48403">
    <property type="entry name" value="Ankyrin repeat"/>
    <property type="match status" value="1"/>
</dbReference>
<reference evidence="4" key="1">
    <citation type="submission" date="2023-08" db="EMBL/GenBank/DDBJ databases">
        <authorList>
            <person name="Chen Y."/>
            <person name="Shah S."/>
            <person name="Dougan E. K."/>
            <person name="Thang M."/>
            <person name="Chan C."/>
        </authorList>
    </citation>
    <scope>NUCLEOTIDE SEQUENCE</scope>
</reference>
<keyword evidence="1" id="KW-0677">Repeat</keyword>
<evidence type="ECO:0000313" key="4">
    <source>
        <dbReference type="EMBL" id="CAJ1371790.1"/>
    </source>
</evidence>
<evidence type="ECO:0000256" key="2">
    <source>
        <dbReference type="ARBA" id="ARBA00023043"/>
    </source>
</evidence>
<dbReference type="AlphaFoldDB" id="A0AA36MKS3"/>
<protein>
    <submittedName>
        <fullName evidence="4">Uncharacterized protein</fullName>
    </submittedName>
</protein>
<organism evidence="4 5">
    <name type="scientific">Effrenium voratum</name>
    <dbReference type="NCBI Taxonomy" id="2562239"/>
    <lineage>
        <taxon>Eukaryota</taxon>
        <taxon>Sar</taxon>
        <taxon>Alveolata</taxon>
        <taxon>Dinophyceae</taxon>
        <taxon>Suessiales</taxon>
        <taxon>Symbiodiniaceae</taxon>
        <taxon>Effrenium</taxon>
    </lineage>
</organism>
<gene>
    <name evidence="4" type="ORF">EVOR1521_LOCUS2024</name>
</gene>
<keyword evidence="5" id="KW-1185">Reference proteome</keyword>
<evidence type="ECO:0000256" key="1">
    <source>
        <dbReference type="ARBA" id="ARBA00022737"/>
    </source>
</evidence>
<feature type="repeat" description="ANK" evidence="3">
    <location>
        <begin position="128"/>
        <end position="151"/>
    </location>
</feature>
<dbReference type="InterPro" id="IPR036770">
    <property type="entry name" value="Ankyrin_rpt-contain_sf"/>
</dbReference>
<dbReference type="PANTHER" id="PTHR24161">
    <property type="entry name" value="ANK_REP_REGION DOMAIN-CONTAINING PROTEIN-RELATED"/>
    <property type="match status" value="1"/>
</dbReference>
<dbReference type="Gene3D" id="1.25.40.20">
    <property type="entry name" value="Ankyrin repeat-containing domain"/>
    <property type="match status" value="1"/>
</dbReference>
<name>A0AA36MKS3_9DINO</name>
<dbReference type="Pfam" id="PF12796">
    <property type="entry name" value="Ank_2"/>
    <property type="match status" value="1"/>
</dbReference>
<dbReference type="PROSITE" id="PS50297">
    <property type="entry name" value="ANK_REP_REGION"/>
    <property type="match status" value="1"/>
</dbReference>
<dbReference type="PANTHER" id="PTHR24161:SF119">
    <property type="entry name" value="ANKYRIN REPEAT DOMAIN 44"/>
    <property type="match status" value="1"/>
</dbReference>
<dbReference type="EMBL" id="CAUJNA010000098">
    <property type="protein sequence ID" value="CAJ1371790.1"/>
    <property type="molecule type" value="Genomic_DNA"/>
</dbReference>
<dbReference type="InterPro" id="IPR002110">
    <property type="entry name" value="Ankyrin_rpt"/>
</dbReference>
<dbReference type="SMART" id="SM00248">
    <property type="entry name" value="ANK"/>
    <property type="match status" value="3"/>
</dbReference>
<evidence type="ECO:0000256" key="3">
    <source>
        <dbReference type="PROSITE-ProRule" id="PRU00023"/>
    </source>
</evidence>
<comment type="caution">
    <text evidence="4">The sequence shown here is derived from an EMBL/GenBank/DDBJ whole genome shotgun (WGS) entry which is preliminary data.</text>
</comment>
<dbReference type="Proteomes" id="UP001178507">
    <property type="component" value="Unassembled WGS sequence"/>
</dbReference>
<sequence length="556" mass="64060">MSPNIFEEIVDELQPFIREIGYNNDEEALKALQAKLQENNFQSWLKVFYAQGAASWYQCYSYEAGAGKNRHLRQLAHMPVESGNTLLNVLVQKNFPQCARWLLENYSNSAQVDKWLVLADVTWKSGERKRTALHTACMHGHLESLEVLLEHLSKRMDFVKLLEEPNQEQHSCLQLLVDRQFHSCIELVQSHGKLLDMEILMPAPSPRSDLEIHFVEKEEESNETGPIVKLRVAQGQSQLEVLFEYLKAVEPAATRLHIPKIDDPQHMDAGIVDSMFEQFARFQTVDIHGFVHPDVYRFMLDSLFALGKRLVWKPIRLQEVALFVRPVEIEGMESLFKKRIDSIAQQIIALMVVQKTWKVRLTNIHFADPELRRLLHRLKWITEIVMFVTTDAVWSRAAEQTERGELFVDNPFNKGLLQICDIALGRNMKHLRHCSDLASALSEDFWEFVENFLDTWSQLVEAFARQAAVIDCADKRLKLLFQNLDHASAAILHTLLSLDEHLDAGKPEGARKGAQRAMEYLRRLQACEEALACKLFQMRSCISHAWSWNSSTSLNC</sequence>
<proteinExistence type="predicted"/>
<keyword evidence="2 3" id="KW-0040">ANK repeat</keyword>
<evidence type="ECO:0000313" key="5">
    <source>
        <dbReference type="Proteomes" id="UP001178507"/>
    </source>
</evidence>
<accession>A0AA36MKS3</accession>